<gene>
    <name evidence="7" type="ORF">EYC84_003410</name>
</gene>
<feature type="region of interest" description="Disordered" evidence="6">
    <location>
        <begin position="55"/>
        <end position="77"/>
    </location>
</feature>
<dbReference type="VEuPathDB" id="FungiDB:MFRU_003g00590"/>
<dbReference type="GO" id="GO:0000428">
    <property type="term" value="C:DNA-directed RNA polymerase complex"/>
    <property type="evidence" value="ECO:0007669"/>
    <property type="project" value="UniProtKB-KW"/>
</dbReference>
<name>A0A5M9JXG5_MONFR</name>
<dbReference type="PANTHER" id="PTHR14440">
    <property type="entry name" value="DNA-DIRECTED RNA POLYMERASE I SUBUNIT RPA49"/>
    <property type="match status" value="1"/>
</dbReference>
<evidence type="ECO:0000256" key="2">
    <source>
        <dbReference type="ARBA" id="ARBA00009430"/>
    </source>
</evidence>
<dbReference type="GO" id="GO:0006351">
    <property type="term" value="P:DNA-templated transcription"/>
    <property type="evidence" value="ECO:0007669"/>
    <property type="project" value="InterPro"/>
</dbReference>
<proteinExistence type="inferred from homology"/>
<dbReference type="AlphaFoldDB" id="A0A5M9JXG5"/>
<evidence type="ECO:0000256" key="6">
    <source>
        <dbReference type="SAM" id="MobiDB-lite"/>
    </source>
</evidence>
<dbReference type="GO" id="GO:0003677">
    <property type="term" value="F:DNA binding"/>
    <property type="evidence" value="ECO:0007669"/>
    <property type="project" value="InterPro"/>
</dbReference>
<comment type="subcellular location">
    <subcellularLocation>
        <location evidence="1">Nucleus</location>
        <location evidence="1">Nucleolus</location>
    </subcellularLocation>
</comment>
<evidence type="ECO:0000313" key="8">
    <source>
        <dbReference type="Proteomes" id="UP000322873"/>
    </source>
</evidence>
<sequence length="499" mass="55231">MGKKLPLMLHTSKTSNLIGMNKKKKFSSYMPPAHPAASYNTAPRLYINRRMADKIEKSKKRKKNADGSSRPSKKVAIEDDRNVKISLKDGDEWSPVIASTPGLAMPASISLQPFTKHRKNAPQRPGRSGAIATTEVLLHSSEHPKLDYTAREEEEGGSDALLKHYVGVYDPKTGKLEVMEARKMVVRGSVRAHQATEAEFEKQTVRELRNDLGETFGTKKARKAIASVTENAISANRGSRLIADGAKPAKLDAAKSAIIASMAEATSGMSSRKDLEEQADAAKPRPKANLSAKDIKDVYTVDSLIGSDIFKSVPVLEWEQAVKAKKNITTNSRYVSARIVSAATAGVNKLRVLRYLLLLLDLHIASRPMRGGRMLPKREEMKTKLGDNIPQSVIEDIRRKYSDAGVMSKFKSDLLITHVCALACLVDNYEVDLYDLQLDLKLETKDMTQYFKEIGARVVGLPEARRKALDLDKATAAQRRTAKLKLPLDFPRVPFGRRG</sequence>
<accession>A0A5M9JXG5</accession>
<dbReference type="GO" id="GO:0005730">
    <property type="term" value="C:nucleolus"/>
    <property type="evidence" value="ECO:0007669"/>
    <property type="project" value="UniProtKB-SubCell"/>
</dbReference>
<evidence type="ECO:0000313" key="7">
    <source>
        <dbReference type="EMBL" id="KAA8572839.1"/>
    </source>
</evidence>
<evidence type="ECO:0000256" key="5">
    <source>
        <dbReference type="ARBA" id="ARBA00023242"/>
    </source>
</evidence>
<evidence type="ECO:0000256" key="3">
    <source>
        <dbReference type="ARBA" id="ARBA00022478"/>
    </source>
</evidence>
<keyword evidence="8" id="KW-1185">Reference proteome</keyword>
<dbReference type="Pfam" id="PF06870">
    <property type="entry name" value="RNA_pol_I_A49"/>
    <property type="match status" value="1"/>
</dbReference>
<reference evidence="7 8" key="1">
    <citation type="submission" date="2019-06" db="EMBL/GenBank/DDBJ databases">
        <title>Genome Sequence of the Brown Rot Fungal Pathogen Monilinia fructicola.</title>
        <authorList>
            <person name="De Miccolis Angelini R.M."/>
            <person name="Landi L."/>
            <person name="Abate D."/>
            <person name="Pollastro S."/>
            <person name="Romanazzi G."/>
            <person name="Faretra F."/>
        </authorList>
    </citation>
    <scope>NUCLEOTIDE SEQUENCE [LARGE SCALE GENOMIC DNA]</scope>
    <source>
        <strain evidence="7 8">Mfrc123</strain>
    </source>
</reference>
<dbReference type="Proteomes" id="UP000322873">
    <property type="component" value="Unassembled WGS sequence"/>
</dbReference>
<comment type="similarity">
    <text evidence="2">Belongs to the eukaryotic RPA49/POLR1E RNA polymerase subunit family.</text>
</comment>
<dbReference type="EMBL" id="VICG01000004">
    <property type="protein sequence ID" value="KAA8572839.1"/>
    <property type="molecule type" value="Genomic_DNA"/>
</dbReference>
<organism evidence="7 8">
    <name type="scientific">Monilinia fructicola</name>
    <name type="common">Brown rot fungus</name>
    <name type="synonym">Ciboria fructicola</name>
    <dbReference type="NCBI Taxonomy" id="38448"/>
    <lineage>
        <taxon>Eukaryota</taxon>
        <taxon>Fungi</taxon>
        <taxon>Dikarya</taxon>
        <taxon>Ascomycota</taxon>
        <taxon>Pezizomycotina</taxon>
        <taxon>Leotiomycetes</taxon>
        <taxon>Helotiales</taxon>
        <taxon>Sclerotiniaceae</taxon>
        <taxon>Monilinia</taxon>
    </lineage>
</organism>
<dbReference type="InterPro" id="IPR009668">
    <property type="entry name" value="RNA_pol-assoc_fac_A49-like"/>
</dbReference>
<protein>
    <recommendedName>
        <fullName evidence="9">DNA-directed RNA polymerase I subunit RPA49</fullName>
    </recommendedName>
</protein>
<keyword evidence="3" id="KW-0240">DNA-directed RNA polymerase</keyword>
<evidence type="ECO:0008006" key="9">
    <source>
        <dbReference type="Google" id="ProtNLM"/>
    </source>
</evidence>
<keyword evidence="5" id="KW-0539">Nucleus</keyword>
<comment type="caution">
    <text evidence="7">The sequence shown here is derived from an EMBL/GenBank/DDBJ whole genome shotgun (WGS) entry which is preliminary data.</text>
</comment>
<evidence type="ECO:0000256" key="1">
    <source>
        <dbReference type="ARBA" id="ARBA00004604"/>
    </source>
</evidence>
<keyword evidence="4" id="KW-0804">Transcription</keyword>
<evidence type="ECO:0000256" key="4">
    <source>
        <dbReference type="ARBA" id="ARBA00023163"/>
    </source>
</evidence>